<dbReference type="AlphaFoldDB" id="A0A1G8TK24"/>
<dbReference type="RefSeq" id="WP_139170592.1">
    <property type="nucleotide sequence ID" value="NZ_FNEB01000025.1"/>
</dbReference>
<evidence type="ECO:0000313" key="2">
    <source>
        <dbReference type="EMBL" id="SDJ41899.1"/>
    </source>
</evidence>
<feature type="signal peptide" evidence="1">
    <location>
        <begin position="1"/>
        <end position="24"/>
    </location>
</feature>
<accession>A0A1G8TK24</accession>
<reference evidence="2 3" key="1">
    <citation type="submission" date="2016-10" db="EMBL/GenBank/DDBJ databases">
        <authorList>
            <person name="de Groot N.N."/>
        </authorList>
    </citation>
    <scope>NUCLEOTIDE SEQUENCE [LARGE SCALE GENOMIC DNA]</scope>
    <source>
        <strain evidence="2 3">DSM 28010</strain>
    </source>
</reference>
<organism evidence="2 3">
    <name type="scientific">Lutimaribacter saemankumensis</name>
    <dbReference type="NCBI Taxonomy" id="490829"/>
    <lineage>
        <taxon>Bacteria</taxon>
        <taxon>Pseudomonadati</taxon>
        <taxon>Pseudomonadota</taxon>
        <taxon>Alphaproteobacteria</taxon>
        <taxon>Rhodobacterales</taxon>
        <taxon>Roseobacteraceae</taxon>
        <taxon>Lutimaribacter</taxon>
    </lineage>
</organism>
<gene>
    <name evidence="2" type="ORF">SAMN05421850_1256</name>
</gene>
<dbReference type="EMBL" id="FNEB01000025">
    <property type="protein sequence ID" value="SDJ41899.1"/>
    <property type="molecule type" value="Genomic_DNA"/>
</dbReference>
<protein>
    <submittedName>
        <fullName evidence="2">Uncharacterized protein</fullName>
    </submittedName>
</protein>
<name>A0A1G8TK24_9RHOB</name>
<keyword evidence="3" id="KW-1185">Reference proteome</keyword>
<dbReference type="Proteomes" id="UP000199340">
    <property type="component" value="Unassembled WGS sequence"/>
</dbReference>
<evidence type="ECO:0000313" key="3">
    <source>
        <dbReference type="Proteomes" id="UP000199340"/>
    </source>
</evidence>
<evidence type="ECO:0000256" key="1">
    <source>
        <dbReference type="SAM" id="SignalP"/>
    </source>
</evidence>
<dbReference type="STRING" id="490829.SAMN05421850_1256"/>
<keyword evidence="1" id="KW-0732">Signal</keyword>
<sequence>MTQPKALILCMAFLSMLATTACNAQNQSAQARSEREISSSTQTDNCPVIESSNWVAKLSRASPDGASPLLFVSGDLTLPTPGYSVDLKIGKVDRSAVPTVFVVISTTPPDGMVAQVLDTQTVSMTADAPASRLRSVIVICGDMRLFEISYAMMVKDGD</sequence>
<dbReference type="PROSITE" id="PS51257">
    <property type="entry name" value="PROKAR_LIPOPROTEIN"/>
    <property type="match status" value="1"/>
</dbReference>
<feature type="chain" id="PRO_5011484052" evidence="1">
    <location>
        <begin position="25"/>
        <end position="158"/>
    </location>
</feature>
<proteinExistence type="predicted"/>
<dbReference type="OrthoDB" id="7620622at2"/>